<accession>A0ABW6ETI5</accession>
<name>A0ABW6ETI5_9ACTN</name>
<feature type="compositionally biased region" description="Polar residues" evidence="1">
    <location>
        <begin position="307"/>
        <end position="317"/>
    </location>
</feature>
<proteinExistence type="predicted"/>
<evidence type="ECO:0000313" key="3">
    <source>
        <dbReference type="Proteomes" id="UP001598352"/>
    </source>
</evidence>
<keyword evidence="3" id="KW-1185">Reference proteome</keyword>
<protein>
    <submittedName>
        <fullName evidence="2">Uncharacterized protein</fullName>
    </submittedName>
</protein>
<evidence type="ECO:0000256" key="1">
    <source>
        <dbReference type="SAM" id="MobiDB-lite"/>
    </source>
</evidence>
<gene>
    <name evidence="2" type="ORF">ACFWOQ_01605</name>
</gene>
<reference evidence="2 3" key="1">
    <citation type="submission" date="2024-09" db="EMBL/GenBank/DDBJ databases">
        <title>The Natural Products Discovery Center: Release of the First 8490 Sequenced Strains for Exploring Actinobacteria Biosynthetic Diversity.</title>
        <authorList>
            <person name="Kalkreuter E."/>
            <person name="Kautsar S.A."/>
            <person name="Yang D."/>
            <person name="Bader C.D."/>
            <person name="Teijaro C.N."/>
            <person name="Fluegel L."/>
            <person name="Davis C.M."/>
            <person name="Simpson J.R."/>
            <person name="Lauterbach L."/>
            <person name="Steele A.D."/>
            <person name="Gui C."/>
            <person name="Meng S."/>
            <person name="Li G."/>
            <person name="Viehrig K."/>
            <person name="Ye F."/>
            <person name="Su P."/>
            <person name="Kiefer A.F."/>
            <person name="Nichols A."/>
            <person name="Cepeda A.J."/>
            <person name="Yan W."/>
            <person name="Fan B."/>
            <person name="Jiang Y."/>
            <person name="Adhikari A."/>
            <person name="Zheng C.-J."/>
            <person name="Schuster L."/>
            <person name="Cowan T.M."/>
            <person name="Smanski M.J."/>
            <person name="Chevrette M.G."/>
            <person name="De Carvalho L.P.S."/>
            <person name="Shen B."/>
        </authorList>
    </citation>
    <scope>NUCLEOTIDE SEQUENCE [LARGE SCALE GENOMIC DNA]</scope>
    <source>
        <strain evidence="2 3">NPDC058428</strain>
    </source>
</reference>
<sequence>MPQPTIILHTEGIRVTALPQSTAADQVLRSSRARHEDDGIYVLDDDTPSLDQLADLARRRSVHLVRSDRPFIGSTARSLADALPGTWLPESYNLNRSDWVLAEVWDRGPLAAALADSLVTSVAVIHNPASEMEFMVAEHPATHDLLVGPKTPVLDFPSTTFLATHVPTPNGIRASSVADATQQLIPLVPALDRDLCEGRIQRIAADLGETPTGSTATDETLGNLYLDHGPRLARRVLDAGTLLTEPEEDDLLNRLRRERWPIDRDETQAWRVDAHRIISLARAAGLGLPQPPEPAPPIRSLLPAPPTATNRTTGRQR</sequence>
<feature type="region of interest" description="Disordered" evidence="1">
    <location>
        <begin position="286"/>
        <end position="317"/>
    </location>
</feature>
<dbReference type="RefSeq" id="WP_382760609.1">
    <property type="nucleotide sequence ID" value="NZ_JBHXKZ010000001.1"/>
</dbReference>
<comment type="caution">
    <text evidence="2">The sequence shown here is derived from an EMBL/GenBank/DDBJ whole genome shotgun (WGS) entry which is preliminary data.</text>
</comment>
<evidence type="ECO:0000313" key="2">
    <source>
        <dbReference type="EMBL" id="MFD4821255.1"/>
    </source>
</evidence>
<organism evidence="2 3">
    <name type="scientific">Streptomyces rubiginosohelvolus</name>
    <dbReference type="NCBI Taxonomy" id="67362"/>
    <lineage>
        <taxon>Bacteria</taxon>
        <taxon>Bacillati</taxon>
        <taxon>Actinomycetota</taxon>
        <taxon>Actinomycetes</taxon>
        <taxon>Kitasatosporales</taxon>
        <taxon>Streptomycetaceae</taxon>
        <taxon>Streptomyces</taxon>
    </lineage>
</organism>
<dbReference type="EMBL" id="JBHXKZ010000001">
    <property type="protein sequence ID" value="MFD4821255.1"/>
    <property type="molecule type" value="Genomic_DNA"/>
</dbReference>
<dbReference type="Proteomes" id="UP001598352">
    <property type="component" value="Unassembled WGS sequence"/>
</dbReference>